<sequence length="697" mass="76162">MRRRIRGCVAVHATSMAGKVCVLVLLLAGFTGVLNVLDAVVMPEGREGSSVEAGQVSHSHSLASEQNTAQNQTDRVADAEPAQHAAGREGVERLSELHQNAEHQLHSLPDLSLYLATEEIQGLAEDGATTLDVQLQEIIVNGKYARLFQNCTRANRASKLACFFVDGLTGKTDFFFEFSDPTLDLTKLPLIRPSSDVLEISIDPIFEDPEEFTGGFTLYYHCSEKQLKGTDFVQSDVLVSVELDYGKEEKIAFNFVKSCSFGRFMHLAVRHHHLELAPSSDFHKLVLDDTVGSTVIDVGLRAPATSIALSVPVVRVSSPALQVDVRGMLHAEYLTSVSVREIDIMYHCLDAVTGATVELILPIAPFEDVIVRWKKSCSANDDADVFLENVQDDARQHGDSLALANTDKVLKDQQASSVAAKDDLPGAGPGGASGTGSHNGSSGPNNAVRNELEHIESLMKKRQESYHSALTALKSLRIGKHFSLDADVYKNGMVSPEFRLTVADLKSSSSPSSSNAFAGAELPRDVMTYPNYQNVVEFYFWNDASLGAIKIVHMALTTDRPNVLTPTFMHSSAFSSYYLDERGGDIDKVVHKVAVRMICKAEGSARVLVTVMLERGRSIDFGFGKECDAPRIHRRGSLFWGALWTLVKVVLGLVLSVLVVGIWRTVSKISAENDLAPKSPMAVFSSAPRPMFRRHFG</sequence>
<accession>A0A5J4ZAG7</accession>
<evidence type="ECO:0000256" key="2">
    <source>
        <dbReference type="SAM" id="Phobius"/>
    </source>
</evidence>
<feature type="region of interest" description="Disordered" evidence="1">
    <location>
        <begin position="50"/>
        <end position="90"/>
    </location>
</feature>
<dbReference type="AlphaFoldDB" id="A0A5J4ZAG7"/>
<protein>
    <recommendedName>
        <fullName evidence="5">Transmembrane protein</fullName>
    </recommendedName>
</protein>
<name>A0A5J4ZAG7_PORPP</name>
<evidence type="ECO:0000313" key="4">
    <source>
        <dbReference type="Proteomes" id="UP000324585"/>
    </source>
</evidence>
<dbReference type="EMBL" id="VRMN01000001">
    <property type="protein sequence ID" value="KAA8500032.1"/>
    <property type="molecule type" value="Genomic_DNA"/>
</dbReference>
<feature type="compositionally biased region" description="Low complexity" evidence="1">
    <location>
        <begin position="435"/>
        <end position="447"/>
    </location>
</feature>
<gene>
    <name evidence="3" type="ORF">FVE85_7617</name>
</gene>
<reference evidence="4" key="1">
    <citation type="journal article" date="2019" name="Nat. Commun.">
        <title>Expansion of phycobilisome linker gene families in mesophilic red algae.</title>
        <authorList>
            <person name="Lee J."/>
            <person name="Kim D."/>
            <person name="Bhattacharya D."/>
            <person name="Yoon H.S."/>
        </authorList>
    </citation>
    <scope>NUCLEOTIDE SEQUENCE [LARGE SCALE GENOMIC DNA]</scope>
    <source>
        <strain evidence="4">CCMP 1328</strain>
    </source>
</reference>
<evidence type="ECO:0008006" key="5">
    <source>
        <dbReference type="Google" id="ProtNLM"/>
    </source>
</evidence>
<feature type="region of interest" description="Disordered" evidence="1">
    <location>
        <begin position="414"/>
        <end position="447"/>
    </location>
</feature>
<keyword evidence="4" id="KW-1185">Reference proteome</keyword>
<proteinExistence type="predicted"/>
<keyword evidence="2" id="KW-0472">Membrane</keyword>
<comment type="caution">
    <text evidence="3">The sequence shown here is derived from an EMBL/GenBank/DDBJ whole genome shotgun (WGS) entry which is preliminary data.</text>
</comment>
<keyword evidence="2" id="KW-0812">Transmembrane</keyword>
<feature type="transmembrane region" description="Helical" evidence="2">
    <location>
        <begin position="638"/>
        <end position="663"/>
    </location>
</feature>
<dbReference type="Proteomes" id="UP000324585">
    <property type="component" value="Unassembled WGS sequence"/>
</dbReference>
<evidence type="ECO:0000313" key="3">
    <source>
        <dbReference type="EMBL" id="KAA8500032.1"/>
    </source>
</evidence>
<evidence type="ECO:0000256" key="1">
    <source>
        <dbReference type="SAM" id="MobiDB-lite"/>
    </source>
</evidence>
<feature type="compositionally biased region" description="Polar residues" evidence="1">
    <location>
        <begin position="56"/>
        <end position="74"/>
    </location>
</feature>
<keyword evidence="2" id="KW-1133">Transmembrane helix</keyword>
<organism evidence="3 4">
    <name type="scientific">Porphyridium purpureum</name>
    <name type="common">Red alga</name>
    <name type="synonym">Porphyridium cruentum</name>
    <dbReference type="NCBI Taxonomy" id="35688"/>
    <lineage>
        <taxon>Eukaryota</taxon>
        <taxon>Rhodophyta</taxon>
        <taxon>Bangiophyceae</taxon>
        <taxon>Porphyridiales</taxon>
        <taxon>Porphyridiaceae</taxon>
        <taxon>Porphyridium</taxon>
    </lineage>
</organism>